<evidence type="ECO:0000259" key="3">
    <source>
        <dbReference type="Pfam" id="PF13439"/>
    </source>
</evidence>
<organism evidence="4 5">
    <name type="scientific">Lacibacter cauensis</name>
    <dbReference type="NCBI Taxonomy" id="510947"/>
    <lineage>
        <taxon>Bacteria</taxon>
        <taxon>Pseudomonadati</taxon>
        <taxon>Bacteroidota</taxon>
        <taxon>Chitinophagia</taxon>
        <taxon>Chitinophagales</taxon>
        <taxon>Chitinophagaceae</taxon>
        <taxon>Lacibacter</taxon>
    </lineage>
</organism>
<dbReference type="PANTHER" id="PTHR46401">
    <property type="entry name" value="GLYCOSYLTRANSFERASE WBBK-RELATED"/>
    <property type="match status" value="1"/>
</dbReference>
<dbReference type="InterPro" id="IPR001296">
    <property type="entry name" value="Glyco_trans_1"/>
</dbReference>
<dbReference type="Pfam" id="PF00534">
    <property type="entry name" value="Glycos_transf_1"/>
    <property type="match status" value="1"/>
</dbReference>
<comment type="caution">
    <text evidence="4">The sequence shown here is derived from an EMBL/GenBank/DDBJ whole genome shotgun (WGS) entry which is preliminary data.</text>
</comment>
<dbReference type="InterPro" id="IPR028098">
    <property type="entry name" value="Glyco_trans_4-like_N"/>
</dbReference>
<dbReference type="GO" id="GO:0009103">
    <property type="term" value="P:lipopolysaccharide biosynthetic process"/>
    <property type="evidence" value="ECO:0007669"/>
    <property type="project" value="TreeGrafter"/>
</dbReference>
<gene>
    <name evidence="4" type="ORF">IQ13_0644</name>
</gene>
<dbReference type="SUPFAM" id="SSF53756">
    <property type="entry name" value="UDP-Glycosyltransferase/glycogen phosphorylase"/>
    <property type="match status" value="1"/>
</dbReference>
<keyword evidence="1 4" id="KW-0808">Transferase</keyword>
<dbReference type="AlphaFoldDB" id="A0A562SW69"/>
<feature type="domain" description="Glycosyl transferase family 1" evidence="2">
    <location>
        <begin position="190"/>
        <end position="360"/>
    </location>
</feature>
<dbReference type="CDD" id="cd03809">
    <property type="entry name" value="GT4_MtfB-like"/>
    <property type="match status" value="1"/>
</dbReference>
<evidence type="ECO:0000313" key="5">
    <source>
        <dbReference type="Proteomes" id="UP000316167"/>
    </source>
</evidence>
<dbReference type="Proteomes" id="UP000316167">
    <property type="component" value="Unassembled WGS sequence"/>
</dbReference>
<dbReference type="PANTHER" id="PTHR46401:SF2">
    <property type="entry name" value="GLYCOSYLTRANSFERASE WBBK-RELATED"/>
    <property type="match status" value="1"/>
</dbReference>
<dbReference type="OrthoDB" id="9801609at2"/>
<reference evidence="4 5" key="1">
    <citation type="journal article" date="2015" name="Stand. Genomic Sci.">
        <title>Genomic Encyclopedia of Bacterial and Archaeal Type Strains, Phase III: the genomes of soil and plant-associated and newly described type strains.</title>
        <authorList>
            <person name="Whitman W.B."/>
            <person name="Woyke T."/>
            <person name="Klenk H.P."/>
            <person name="Zhou Y."/>
            <person name="Lilburn T.G."/>
            <person name="Beck B.J."/>
            <person name="De Vos P."/>
            <person name="Vandamme P."/>
            <person name="Eisen J.A."/>
            <person name="Garrity G."/>
            <person name="Hugenholtz P."/>
            <person name="Kyrpides N.C."/>
        </authorList>
    </citation>
    <scope>NUCLEOTIDE SEQUENCE [LARGE SCALE GENOMIC DNA]</scope>
    <source>
        <strain evidence="4 5">CGMCC 1.7271</strain>
    </source>
</reference>
<name>A0A562SW69_9BACT</name>
<dbReference type="Gene3D" id="3.40.50.2000">
    <property type="entry name" value="Glycogen Phosphorylase B"/>
    <property type="match status" value="2"/>
</dbReference>
<evidence type="ECO:0000256" key="1">
    <source>
        <dbReference type="ARBA" id="ARBA00022679"/>
    </source>
</evidence>
<protein>
    <submittedName>
        <fullName evidence="4">Glycosyltransferase involved in cell wall biosynthesis</fullName>
    </submittedName>
</protein>
<keyword evidence="5" id="KW-1185">Reference proteome</keyword>
<sequence length="384" mass="43868">MNIGFDAKRAYHNQTGLGHYSRTLIRSLATGFPQHQYFLFNPKPSSLFFFDALTNVQEVQPHTFISKKLSSLWRSNLVKSDLKRLKIDLYHGLSHEIPVDIKRTGIKSVVTMHDLIHERYPEQYKAIDRKIYTKKFRYACEHADRIIAISEQTKSDLIAFYQTPADKIDVCYQSCNPAFGETHSTDFKERIRQHYQLPEHYFLYVGSIIERKNLLNLCKAILLMGNENPLPLVVIGNGGDYKQKVKDFVTLNKLDDKIIFLSDTKTAKYSPGFQSAEDFPAIYQMATAMIYPSVFEGFGIPVLEALWSRIPVITSNVSCLPEAGGEGAFYVDPTSPEEIATQMKRILNDPAFAAQQVEKGWQHAQRFTNNATAAKVMEVYNKLF</sequence>
<dbReference type="RefSeq" id="WP_144884414.1">
    <property type="nucleotide sequence ID" value="NZ_VLLE01000002.1"/>
</dbReference>
<dbReference type="GO" id="GO:0016757">
    <property type="term" value="F:glycosyltransferase activity"/>
    <property type="evidence" value="ECO:0007669"/>
    <property type="project" value="InterPro"/>
</dbReference>
<evidence type="ECO:0000313" key="4">
    <source>
        <dbReference type="EMBL" id="TWI85482.1"/>
    </source>
</evidence>
<evidence type="ECO:0000259" key="2">
    <source>
        <dbReference type="Pfam" id="PF00534"/>
    </source>
</evidence>
<accession>A0A562SW69</accession>
<proteinExistence type="predicted"/>
<feature type="domain" description="Glycosyltransferase subfamily 4-like N-terminal" evidence="3">
    <location>
        <begin position="16"/>
        <end position="172"/>
    </location>
</feature>
<dbReference type="EMBL" id="VLLE01000002">
    <property type="protein sequence ID" value="TWI85482.1"/>
    <property type="molecule type" value="Genomic_DNA"/>
</dbReference>
<dbReference type="Pfam" id="PF13439">
    <property type="entry name" value="Glyco_transf_4"/>
    <property type="match status" value="1"/>
</dbReference>